<protein>
    <submittedName>
        <fullName evidence="1">Uncharacterized protein</fullName>
    </submittedName>
</protein>
<comment type="caution">
    <text evidence="1">The sequence shown here is derived from an EMBL/GenBank/DDBJ whole genome shotgun (WGS) entry which is preliminary data.</text>
</comment>
<keyword evidence="2" id="KW-1185">Reference proteome</keyword>
<proteinExistence type="predicted"/>
<reference evidence="1" key="1">
    <citation type="submission" date="2024-02" db="EMBL/GenBank/DDBJ databases">
        <title>Metagenome Assembled Genome of Zalaria obscura JY119.</title>
        <authorList>
            <person name="Vighnesh L."/>
            <person name="Jagadeeshwari U."/>
            <person name="Venkata Ramana C."/>
            <person name="Sasikala C."/>
        </authorList>
    </citation>
    <scope>NUCLEOTIDE SEQUENCE</scope>
    <source>
        <strain evidence="1">JY119</strain>
    </source>
</reference>
<dbReference type="Proteomes" id="UP001320706">
    <property type="component" value="Unassembled WGS sequence"/>
</dbReference>
<name>A0ACC3SNX3_9PEZI</name>
<evidence type="ECO:0000313" key="2">
    <source>
        <dbReference type="Proteomes" id="UP001320706"/>
    </source>
</evidence>
<evidence type="ECO:0000313" key="1">
    <source>
        <dbReference type="EMBL" id="KAK8222033.1"/>
    </source>
</evidence>
<sequence>MGPRKRPMTDASHRRMGGDDTDLCFVPGPPDGVHVYTGSLMRTATADPCAMVVGISTAMAPLSVAHQDD</sequence>
<organism evidence="1 2">
    <name type="scientific">Zalaria obscura</name>
    <dbReference type="NCBI Taxonomy" id="2024903"/>
    <lineage>
        <taxon>Eukaryota</taxon>
        <taxon>Fungi</taxon>
        <taxon>Dikarya</taxon>
        <taxon>Ascomycota</taxon>
        <taxon>Pezizomycotina</taxon>
        <taxon>Dothideomycetes</taxon>
        <taxon>Dothideomycetidae</taxon>
        <taxon>Dothideales</taxon>
        <taxon>Zalariaceae</taxon>
        <taxon>Zalaria</taxon>
    </lineage>
</organism>
<dbReference type="EMBL" id="JAMKPW020000001">
    <property type="protein sequence ID" value="KAK8222033.1"/>
    <property type="molecule type" value="Genomic_DNA"/>
</dbReference>
<gene>
    <name evidence="1" type="ORF">M8818_000201</name>
</gene>
<accession>A0ACC3SNX3</accession>